<dbReference type="SUPFAM" id="SSF81631">
    <property type="entry name" value="PAP/OAS1 substrate-binding domain"/>
    <property type="match status" value="1"/>
</dbReference>
<dbReference type="CDD" id="cd05402">
    <property type="entry name" value="NT_PAP_TUTase"/>
    <property type="match status" value="1"/>
</dbReference>
<evidence type="ECO:0000256" key="3">
    <source>
        <dbReference type="SAM" id="MobiDB-lite"/>
    </source>
</evidence>
<keyword evidence="2" id="KW-0460">Magnesium</keyword>
<protein>
    <submittedName>
        <fullName evidence="6">G13090 protein</fullName>
    </submittedName>
</protein>
<dbReference type="Pfam" id="PF03828">
    <property type="entry name" value="PAP_assoc"/>
    <property type="match status" value="1"/>
</dbReference>
<evidence type="ECO:0000256" key="1">
    <source>
        <dbReference type="ARBA" id="ARBA00022723"/>
    </source>
</evidence>
<dbReference type="SUPFAM" id="SSF81301">
    <property type="entry name" value="Nucleotidyltransferase"/>
    <property type="match status" value="1"/>
</dbReference>
<sequence length="561" mass="62469">MAVFQYDCLQGLGGVSETPAAPGDELEEFISFASEPTQAAEVSEPAPADAVDGQPTPSGRVETPWKAGSHRISSPLIRLHNELVDFCSFLAPTEGEARIRKVALKTISDAVTSIWTEARVEPFGSFVTGLYLPTSDVDLVILDSGCTDIVSGLRALAQCLVRRSLATGIQIIAKAKVPIIKFKEAASGLDFDVSFNAANGPQAAEYVRELMQRLPPMRSLILVIKVFLHQRELNEVYSGGIGSYALLVMVAAFLLLHPSRADANGDGASQLEGNLGVLLLDFLRLYGRSLNVGDVGVSCRKGGRYFYKRDRGFYQHERPHFLAVEDPQDVTNDLARGSYNIEKVRKAFDFAYQQLSAPAAPGEAILHRVVRLDAVLTDRQVAEAGTPSPESELATPQKRKRSEEGPLEPANGAWNARAEAQRTVNEDSSDSGDSEAYERWQPKEQRERQQQPEPLPESRSAQKHGDKHSKHKRQRKARRRERERSSLSPDAAHRRRRDRSSRSPGRSDEPGQGRNWSDKRQKRELWDSPEKSRRDGRRRPRSGQRERERDRAFTSVESGEL</sequence>
<feature type="domain" description="PAP-associated" evidence="4">
    <location>
        <begin position="274"/>
        <end position="332"/>
    </location>
</feature>
<evidence type="ECO:0000259" key="4">
    <source>
        <dbReference type="Pfam" id="PF03828"/>
    </source>
</evidence>
<dbReference type="InterPro" id="IPR054708">
    <property type="entry name" value="MTPAP-like_central"/>
</dbReference>
<evidence type="ECO:0000313" key="7">
    <source>
        <dbReference type="Proteomes" id="UP001497392"/>
    </source>
</evidence>
<dbReference type="Gene3D" id="3.30.460.10">
    <property type="entry name" value="Beta Polymerase, domain 2"/>
    <property type="match status" value="1"/>
</dbReference>
<dbReference type="Proteomes" id="UP001497392">
    <property type="component" value="Unassembled WGS sequence"/>
</dbReference>
<evidence type="ECO:0000259" key="5">
    <source>
        <dbReference type="Pfam" id="PF22600"/>
    </source>
</evidence>
<accession>A0ABP1GBX8</accession>
<keyword evidence="1" id="KW-0479">Metal-binding</keyword>
<feature type="compositionally biased region" description="Basic residues" evidence="3">
    <location>
        <begin position="461"/>
        <end position="479"/>
    </location>
</feature>
<feature type="compositionally biased region" description="Basic and acidic residues" evidence="3">
    <location>
        <begin position="543"/>
        <end position="552"/>
    </location>
</feature>
<feature type="domain" description="Poly(A) RNA polymerase mitochondrial-like central palm" evidence="5">
    <location>
        <begin position="79"/>
        <end position="201"/>
    </location>
</feature>
<dbReference type="InterPro" id="IPR002058">
    <property type="entry name" value="PAP_assoc"/>
</dbReference>
<reference evidence="6 7" key="1">
    <citation type="submission" date="2024-06" db="EMBL/GenBank/DDBJ databases">
        <authorList>
            <person name="Kraege A."/>
            <person name="Thomma B."/>
        </authorList>
    </citation>
    <scope>NUCLEOTIDE SEQUENCE [LARGE SCALE GENOMIC DNA]</scope>
</reference>
<dbReference type="EMBL" id="CAXHTA020000021">
    <property type="protein sequence ID" value="CAL5229715.1"/>
    <property type="molecule type" value="Genomic_DNA"/>
</dbReference>
<dbReference type="PANTHER" id="PTHR23092:SF15">
    <property type="entry name" value="INACTIVE NON-CANONICAL POLY(A) RNA POLYMERASE PROTEIN TRF4-2-RELATED"/>
    <property type="match status" value="1"/>
</dbReference>
<keyword evidence="7" id="KW-1185">Reference proteome</keyword>
<proteinExistence type="predicted"/>
<feature type="compositionally biased region" description="Basic and acidic residues" evidence="3">
    <location>
        <begin position="505"/>
        <end position="533"/>
    </location>
</feature>
<dbReference type="PANTHER" id="PTHR23092">
    <property type="entry name" value="POLY(A) RNA POLYMERASE"/>
    <property type="match status" value="1"/>
</dbReference>
<feature type="compositionally biased region" description="Basic and acidic residues" evidence="3">
    <location>
        <begin position="436"/>
        <end position="450"/>
    </location>
</feature>
<gene>
    <name evidence="6" type="primary">g13090</name>
    <name evidence="6" type="ORF">VP750_LOCUS11621</name>
</gene>
<dbReference type="InterPro" id="IPR045862">
    <property type="entry name" value="Trf4-like"/>
</dbReference>
<organism evidence="6 7">
    <name type="scientific">Coccomyxa viridis</name>
    <dbReference type="NCBI Taxonomy" id="1274662"/>
    <lineage>
        <taxon>Eukaryota</taxon>
        <taxon>Viridiplantae</taxon>
        <taxon>Chlorophyta</taxon>
        <taxon>core chlorophytes</taxon>
        <taxon>Trebouxiophyceae</taxon>
        <taxon>Trebouxiophyceae incertae sedis</taxon>
        <taxon>Coccomyxaceae</taxon>
        <taxon>Coccomyxa</taxon>
    </lineage>
</organism>
<evidence type="ECO:0000313" key="6">
    <source>
        <dbReference type="EMBL" id="CAL5229715.1"/>
    </source>
</evidence>
<evidence type="ECO:0000256" key="2">
    <source>
        <dbReference type="ARBA" id="ARBA00022842"/>
    </source>
</evidence>
<dbReference type="Gene3D" id="1.10.1410.10">
    <property type="match status" value="1"/>
</dbReference>
<name>A0ABP1GBX8_9CHLO</name>
<dbReference type="InterPro" id="IPR043519">
    <property type="entry name" value="NT_sf"/>
</dbReference>
<dbReference type="Pfam" id="PF22600">
    <property type="entry name" value="MTPAP-like_central"/>
    <property type="match status" value="1"/>
</dbReference>
<feature type="region of interest" description="Disordered" evidence="3">
    <location>
        <begin position="380"/>
        <end position="561"/>
    </location>
</feature>
<comment type="caution">
    <text evidence="6">The sequence shown here is derived from an EMBL/GenBank/DDBJ whole genome shotgun (WGS) entry which is preliminary data.</text>
</comment>
<feature type="region of interest" description="Disordered" evidence="3">
    <location>
        <begin position="37"/>
        <end position="66"/>
    </location>
</feature>